<keyword evidence="2" id="KW-1133">Transmembrane helix</keyword>
<protein>
    <recommendedName>
        <fullName evidence="4">Immunoglobulin domain-containing protein</fullName>
    </recommendedName>
</protein>
<evidence type="ECO:0000259" key="4">
    <source>
        <dbReference type="SMART" id="SM00409"/>
    </source>
</evidence>
<proteinExistence type="predicted"/>
<dbReference type="EMBL" id="JAYMGO010000022">
    <property type="protein sequence ID" value="KAL1251718.1"/>
    <property type="molecule type" value="Genomic_DNA"/>
</dbReference>
<dbReference type="InterPro" id="IPR013783">
    <property type="entry name" value="Ig-like_fold"/>
</dbReference>
<evidence type="ECO:0000256" key="1">
    <source>
        <dbReference type="SAM" id="MobiDB-lite"/>
    </source>
</evidence>
<evidence type="ECO:0000256" key="3">
    <source>
        <dbReference type="SAM" id="SignalP"/>
    </source>
</evidence>
<sequence>MKRLFNLLPVIVFVLGNGVSGFGSDVVPVSVKEGDLVMFKTGVKTKEQEDIKWYFKDTRIAQISGDLSHSCTDVKCEDGEEKFRDRLKLDPETGSLTITDISNTDSGLYDLKIISSTSSSDRIYNVTVNGSASKQYEMQRKSPNEGESLTLDPGETKNPNDVMTWYFNDTLIAEITRDLGKICADEQCKVRFRDRLKLNNQTGTLTIININITDSGFYKLQIIINNSHFSITSEERVKRFSVFVTAVPDSPESSSAVVGICAAVAVVLLVAVIAGLIFWCSRTNRYRQASQNDNDDNGSPLNMKDTLHP</sequence>
<feature type="transmembrane region" description="Helical" evidence="2">
    <location>
        <begin position="256"/>
        <end position="280"/>
    </location>
</feature>
<dbReference type="InterPro" id="IPR003599">
    <property type="entry name" value="Ig_sub"/>
</dbReference>
<feature type="chain" id="PRO_5047364782" description="Immunoglobulin domain-containing protein" evidence="3">
    <location>
        <begin position="22"/>
        <end position="309"/>
    </location>
</feature>
<reference evidence="5 6" key="1">
    <citation type="submission" date="2023-09" db="EMBL/GenBank/DDBJ databases">
        <authorList>
            <person name="Wang M."/>
        </authorList>
    </citation>
    <scope>NUCLEOTIDE SEQUENCE [LARGE SCALE GENOMIC DNA]</scope>
    <source>
        <strain evidence="5">GT-2023</strain>
        <tissue evidence="5">Liver</tissue>
    </source>
</reference>
<dbReference type="Proteomes" id="UP001558613">
    <property type="component" value="Unassembled WGS sequence"/>
</dbReference>
<feature type="domain" description="Immunoglobulin" evidence="4">
    <location>
        <begin position="26"/>
        <end position="129"/>
    </location>
</feature>
<dbReference type="SMART" id="SM00409">
    <property type="entry name" value="IG"/>
    <property type="match status" value="2"/>
</dbReference>
<keyword evidence="6" id="KW-1185">Reference proteome</keyword>
<dbReference type="InterPro" id="IPR013098">
    <property type="entry name" value="Ig_I-set"/>
</dbReference>
<keyword evidence="2" id="KW-0472">Membrane</keyword>
<keyword evidence="2" id="KW-0812">Transmembrane</keyword>
<comment type="caution">
    <text evidence="5">The sequence shown here is derived from an EMBL/GenBank/DDBJ whole genome shotgun (WGS) entry which is preliminary data.</text>
</comment>
<organism evidence="5 6">
    <name type="scientific">Cirrhinus molitorella</name>
    <name type="common">mud carp</name>
    <dbReference type="NCBI Taxonomy" id="172907"/>
    <lineage>
        <taxon>Eukaryota</taxon>
        <taxon>Metazoa</taxon>
        <taxon>Chordata</taxon>
        <taxon>Craniata</taxon>
        <taxon>Vertebrata</taxon>
        <taxon>Euteleostomi</taxon>
        <taxon>Actinopterygii</taxon>
        <taxon>Neopterygii</taxon>
        <taxon>Teleostei</taxon>
        <taxon>Ostariophysi</taxon>
        <taxon>Cypriniformes</taxon>
        <taxon>Cyprinidae</taxon>
        <taxon>Labeoninae</taxon>
        <taxon>Labeonini</taxon>
        <taxon>Cirrhinus</taxon>
    </lineage>
</organism>
<gene>
    <name evidence="5" type="ORF">QQF64_019514</name>
</gene>
<feature type="region of interest" description="Disordered" evidence="1">
    <location>
        <begin position="134"/>
        <end position="157"/>
    </location>
</feature>
<keyword evidence="3" id="KW-0732">Signal</keyword>
<evidence type="ECO:0000256" key="2">
    <source>
        <dbReference type="SAM" id="Phobius"/>
    </source>
</evidence>
<evidence type="ECO:0000313" key="6">
    <source>
        <dbReference type="Proteomes" id="UP001558613"/>
    </source>
</evidence>
<dbReference type="SUPFAM" id="SSF48726">
    <property type="entry name" value="Immunoglobulin"/>
    <property type="match status" value="2"/>
</dbReference>
<feature type="signal peptide" evidence="3">
    <location>
        <begin position="1"/>
        <end position="21"/>
    </location>
</feature>
<evidence type="ECO:0000313" key="5">
    <source>
        <dbReference type="EMBL" id="KAL1251718.1"/>
    </source>
</evidence>
<dbReference type="PANTHER" id="PTHR21063">
    <property type="entry name" value="LFA-3"/>
    <property type="match status" value="1"/>
</dbReference>
<dbReference type="Gene3D" id="2.60.40.10">
    <property type="entry name" value="Immunoglobulins"/>
    <property type="match status" value="2"/>
</dbReference>
<dbReference type="Pfam" id="PF07679">
    <property type="entry name" value="I-set"/>
    <property type="match status" value="1"/>
</dbReference>
<dbReference type="PANTHER" id="PTHR21063:SF4">
    <property type="entry name" value="CD48 ANTIGEN-RELATED"/>
    <property type="match status" value="1"/>
</dbReference>
<dbReference type="InterPro" id="IPR036179">
    <property type="entry name" value="Ig-like_dom_sf"/>
</dbReference>
<feature type="compositionally biased region" description="Polar residues" evidence="1">
    <location>
        <begin position="289"/>
        <end position="300"/>
    </location>
</feature>
<feature type="domain" description="Immunoglobulin" evidence="4">
    <location>
        <begin position="138"/>
        <end position="238"/>
    </location>
</feature>
<feature type="region of interest" description="Disordered" evidence="1">
    <location>
        <begin position="289"/>
        <end position="309"/>
    </location>
</feature>
<name>A0ABR3LJS0_9TELE</name>
<accession>A0ABR3LJS0</accession>